<evidence type="ECO:0000259" key="5">
    <source>
        <dbReference type="Pfam" id="PF16099"/>
    </source>
</evidence>
<dbReference type="Proteomes" id="UP001154329">
    <property type="component" value="Chromosome 4"/>
</dbReference>
<reference evidence="7" key="1">
    <citation type="submission" date="2022-02" db="EMBL/GenBank/DDBJ databases">
        <authorList>
            <person name="King R."/>
        </authorList>
    </citation>
    <scope>NUCLEOTIDE SEQUENCE</scope>
</reference>
<feature type="domain" description="RecQ-mediated genome instability protein 1 C-terminal OB-fold" evidence="5">
    <location>
        <begin position="453"/>
        <end position="547"/>
    </location>
</feature>
<evidence type="ECO:0000256" key="1">
    <source>
        <dbReference type="ARBA" id="ARBA00006395"/>
    </source>
</evidence>
<dbReference type="Pfam" id="PF08585">
    <property type="entry name" value="RMI1_N_C"/>
    <property type="match status" value="1"/>
</dbReference>
<dbReference type="SMART" id="SM01161">
    <property type="entry name" value="DUF1767"/>
    <property type="match status" value="1"/>
</dbReference>
<protein>
    <recommendedName>
        <fullName evidence="2">RecQ-mediated genome instability protein 1</fullName>
    </recommendedName>
</protein>
<keyword evidence="8" id="KW-1185">Reference proteome</keyword>
<dbReference type="FunFam" id="2.40.50.770:FF:000002">
    <property type="entry name" value="recQ-mediated genome instability protein 1"/>
    <property type="match status" value="1"/>
</dbReference>
<dbReference type="OrthoDB" id="341511at2759"/>
<dbReference type="InterPro" id="IPR032199">
    <property type="entry name" value="RMI1_C"/>
</dbReference>
<comment type="similarity">
    <text evidence="1">Belongs to the RMI1 family.</text>
</comment>
<feature type="domain" description="RMI1 N-terminal" evidence="6">
    <location>
        <begin position="18"/>
        <end position="65"/>
    </location>
</feature>
<dbReference type="Pfam" id="PF16099">
    <property type="entry name" value="RMI1_C"/>
    <property type="match status" value="1"/>
</dbReference>
<proteinExistence type="inferred from homology"/>
<dbReference type="Pfam" id="PF21000">
    <property type="entry name" value="RMI1_N_N"/>
    <property type="match status" value="1"/>
</dbReference>
<evidence type="ECO:0000259" key="4">
    <source>
        <dbReference type="Pfam" id="PF08585"/>
    </source>
</evidence>
<dbReference type="EMBL" id="OU899037">
    <property type="protein sequence ID" value="CAH1737338.1"/>
    <property type="molecule type" value="Genomic_DNA"/>
</dbReference>
<evidence type="ECO:0000259" key="6">
    <source>
        <dbReference type="Pfam" id="PF21000"/>
    </source>
</evidence>
<feature type="domain" description="RecQ mediated genome instability protein 1 OB-fold" evidence="4">
    <location>
        <begin position="70"/>
        <end position="200"/>
    </location>
</feature>
<evidence type="ECO:0000313" key="8">
    <source>
        <dbReference type="Proteomes" id="UP001154329"/>
    </source>
</evidence>
<reference evidence="7" key="2">
    <citation type="submission" date="2022-10" db="EMBL/GenBank/DDBJ databases">
        <authorList>
            <consortium name="ENA_rothamsted_submissions"/>
            <consortium name="culmorum"/>
            <person name="King R."/>
        </authorList>
    </citation>
    <scope>NUCLEOTIDE SEQUENCE</scope>
</reference>
<dbReference type="GO" id="GO:0000712">
    <property type="term" value="P:resolution of meiotic recombination intermediates"/>
    <property type="evidence" value="ECO:0007669"/>
    <property type="project" value="TreeGrafter"/>
</dbReference>
<evidence type="ECO:0000256" key="2">
    <source>
        <dbReference type="ARBA" id="ARBA00018987"/>
    </source>
</evidence>
<feature type="compositionally biased region" description="Polar residues" evidence="3">
    <location>
        <begin position="377"/>
        <end position="388"/>
    </location>
</feature>
<organism evidence="7 8">
    <name type="scientific">Aphis gossypii</name>
    <name type="common">Cotton aphid</name>
    <dbReference type="NCBI Taxonomy" id="80765"/>
    <lineage>
        <taxon>Eukaryota</taxon>
        <taxon>Metazoa</taxon>
        <taxon>Ecdysozoa</taxon>
        <taxon>Arthropoda</taxon>
        <taxon>Hexapoda</taxon>
        <taxon>Insecta</taxon>
        <taxon>Pterygota</taxon>
        <taxon>Neoptera</taxon>
        <taxon>Paraneoptera</taxon>
        <taxon>Hemiptera</taxon>
        <taxon>Sternorrhyncha</taxon>
        <taxon>Aphidomorpha</taxon>
        <taxon>Aphidoidea</taxon>
        <taxon>Aphididae</taxon>
        <taxon>Aphidini</taxon>
        <taxon>Aphis</taxon>
        <taxon>Aphis</taxon>
    </lineage>
</organism>
<dbReference type="AlphaFoldDB" id="A0A9P0JEN9"/>
<evidence type="ECO:0000313" key="7">
    <source>
        <dbReference type="EMBL" id="CAH1737338.1"/>
    </source>
</evidence>
<gene>
    <name evidence="7" type="ORF">APHIGO_LOCUS10895</name>
</gene>
<dbReference type="PANTHER" id="PTHR14790:SF15">
    <property type="entry name" value="RECQ-MEDIATED GENOME INSTABILITY PROTEIN 1"/>
    <property type="match status" value="1"/>
</dbReference>
<dbReference type="GO" id="GO:0000724">
    <property type="term" value="P:double-strand break repair via homologous recombination"/>
    <property type="evidence" value="ECO:0007669"/>
    <property type="project" value="TreeGrafter"/>
</dbReference>
<dbReference type="PANTHER" id="PTHR14790">
    <property type="entry name" value="RECQ-MEDIATED GENOME INSTABILITY PROTEIN 1 RMI1"/>
    <property type="match status" value="1"/>
</dbReference>
<feature type="region of interest" description="Disordered" evidence="3">
    <location>
        <begin position="357"/>
        <end position="410"/>
    </location>
</feature>
<feature type="compositionally biased region" description="Low complexity" evidence="3">
    <location>
        <begin position="357"/>
        <end position="376"/>
    </location>
</feature>
<evidence type="ECO:0000256" key="3">
    <source>
        <dbReference type="SAM" id="MobiDB-lite"/>
    </source>
</evidence>
<sequence>MTISSIEMHNRVIRQLENSHIKISPENEWFKQCVDFFMSDNPNCDAKDLSSMVIEQLSLSDFQEIALFSLPANLNNCDKKMLNGKYCLQVNTILDVGQSCYSQYNIIAKRDTSNTEIGDNKPAPWEPKSHRMLKMMCSDGQQDIVAMEYEPLHCLKEPFIPGFKIVVIGPVEYRKGVLLLKSSNVHFIGGEVEHLLIKNAPLNVLCRALNKPELENPYVFSNIEVENAVVEVQEPRDIPLRQIENVSRVGIREQDSGIPPTCTNQSNNNSGIGNGIITYDDFFDGDDDDLLYLTQMAEIETQLTQSNNIVNSVPPQTFDAHQHNTKVNKTNTSAPKNNNIITNKKPLVTAKQTKISDMLGPSTSSTSSRNSFAESTRCQNDNTINNSHMAVKHTSGKRIASSPVYTETKRPSIELHTPVDDWGDMDMDMDMDIDVLNPSIKVLNSASIVKNSKIQVKQNEWICSGIVMDESKHEEVEFSSEVLERLIGISSEEVLQLKNNPLNCAPLKEKIEKGIKGAYRKMHLFKGKVTLTYSLDRKKKPIITDMEIV</sequence>
<name>A0A9P0JEN9_APHGO</name>
<dbReference type="InterPro" id="IPR013894">
    <property type="entry name" value="RMI1_OB"/>
</dbReference>
<dbReference type="InterPro" id="IPR049363">
    <property type="entry name" value="RMI1_N"/>
</dbReference>
<accession>A0A9P0JEN9</accession>
<dbReference type="Gene3D" id="2.40.50.770">
    <property type="entry name" value="RecQ-mediated genome instability protein Rmi1, C-terminal domain"/>
    <property type="match status" value="1"/>
</dbReference>
<dbReference type="GO" id="GO:0000166">
    <property type="term" value="F:nucleotide binding"/>
    <property type="evidence" value="ECO:0007669"/>
    <property type="project" value="InterPro"/>
</dbReference>
<dbReference type="GO" id="GO:0031422">
    <property type="term" value="C:RecQ family helicase-topoisomerase III complex"/>
    <property type="evidence" value="ECO:0007669"/>
    <property type="project" value="TreeGrafter"/>
</dbReference>
<dbReference type="InterPro" id="IPR042470">
    <property type="entry name" value="RMI1_N_C_sf"/>
</dbReference>
<dbReference type="GO" id="GO:0016604">
    <property type="term" value="C:nuclear body"/>
    <property type="evidence" value="ECO:0007669"/>
    <property type="project" value="TreeGrafter"/>
</dbReference>